<keyword evidence="2" id="KW-1185">Reference proteome</keyword>
<sequence>MMLQCSHCGRIHLYTKSAKGLNDVSYQISGVSKEGKGELIYVPFWIVHAEPVVRKEKISGGKIGRFIKDQRQMRGARDFYVCAAAEIPEEVSRVWNMDLTLDQPELASSPDFRGGTRALMTMEKETAGDNAEFLFLRYETEIPGTLQELDYDFTIHTTRVVYLPVYKSGKTFTLGVNHANERR</sequence>
<evidence type="ECO:0000313" key="1">
    <source>
        <dbReference type="EMBL" id="MCZ0862510.1"/>
    </source>
</evidence>
<name>A0ABT4IL70_9EURY</name>
<accession>A0ABT4IL70</accession>
<comment type="caution">
    <text evidence="1">The sequence shown here is derived from an EMBL/GenBank/DDBJ whole genome shotgun (WGS) entry which is preliminary data.</text>
</comment>
<dbReference type="Proteomes" id="UP001141336">
    <property type="component" value="Unassembled WGS sequence"/>
</dbReference>
<organism evidence="1 2">
    <name type="scientific">Methanocorpusculum vombati</name>
    <dbReference type="NCBI Taxonomy" id="3002864"/>
    <lineage>
        <taxon>Archaea</taxon>
        <taxon>Methanobacteriati</taxon>
        <taxon>Methanobacteriota</taxon>
        <taxon>Stenosarchaea group</taxon>
        <taxon>Methanomicrobia</taxon>
        <taxon>Methanomicrobiales</taxon>
        <taxon>Methanocorpusculaceae</taxon>
        <taxon>Methanocorpusculum</taxon>
    </lineage>
</organism>
<evidence type="ECO:0000313" key="2">
    <source>
        <dbReference type="Proteomes" id="UP001141336"/>
    </source>
</evidence>
<protein>
    <submittedName>
        <fullName evidence="1">Uncharacterized protein</fullName>
    </submittedName>
</protein>
<proteinExistence type="predicted"/>
<gene>
    <name evidence="1" type="ORF">O0S09_04470</name>
</gene>
<dbReference type="EMBL" id="JAPTGC010000005">
    <property type="protein sequence ID" value="MCZ0862510.1"/>
    <property type="molecule type" value="Genomic_DNA"/>
</dbReference>
<reference evidence="1" key="1">
    <citation type="submission" date="2022-12" db="EMBL/GenBank/DDBJ databases">
        <title>Isolation and characterisation of novel Methanocorpusculum spp. from native Australian herbivores indicates the genus is ancestrally host-associated.</title>
        <authorList>
            <person name="Volmer J.G."/>
            <person name="Soo R.M."/>
            <person name="Evans P.N."/>
            <person name="Hoedt E.C."/>
            <person name="Astorga Alsina A.L."/>
            <person name="Woodcroft B.J."/>
            <person name="Tyson G.W."/>
            <person name="Hugenholtz P."/>
            <person name="Morrison M."/>
        </authorList>
    </citation>
    <scope>NUCLEOTIDE SEQUENCE</scope>
    <source>
        <strain evidence="1">CW153</strain>
    </source>
</reference>